<keyword evidence="2" id="KW-0238">DNA-binding</keyword>
<dbReference type="InterPro" id="IPR046348">
    <property type="entry name" value="SIS_dom_sf"/>
</dbReference>
<dbReference type="GO" id="GO:0003677">
    <property type="term" value="F:DNA binding"/>
    <property type="evidence" value="ECO:0007669"/>
    <property type="project" value="UniProtKB-KW"/>
</dbReference>
<evidence type="ECO:0000256" key="1">
    <source>
        <dbReference type="ARBA" id="ARBA00023015"/>
    </source>
</evidence>
<dbReference type="SUPFAM" id="SSF53697">
    <property type="entry name" value="SIS domain"/>
    <property type="match status" value="1"/>
</dbReference>
<evidence type="ECO:0000259" key="5">
    <source>
        <dbReference type="PROSITE" id="PS51071"/>
    </source>
</evidence>
<keyword evidence="4" id="KW-0812">Transmembrane</keyword>
<dbReference type="AlphaFoldDB" id="A0AA35CLK0"/>
<evidence type="ECO:0000313" key="6">
    <source>
        <dbReference type="EMBL" id="BDG59531.1"/>
    </source>
</evidence>
<dbReference type="KEGG" id="cmic:caldi_06210"/>
<keyword evidence="4" id="KW-0472">Membrane</keyword>
<dbReference type="InterPro" id="IPR000281">
    <property type="entry name" value="HTH_RpiR"/>
</dbReference>
<dbReference type="InterPro" id="IPR036388">
    <property type="entry name" value="WH-like_DNA-bd_sf"/>
</dbReference>
<dbReference type="Gene3D" id="3.40.50.10490">
    <property type="entry name" value="Glucose-6-phosphate isomerase like protein, domain 1"/>
    <property type="match status" value="1"/>
</dbReference>
<feature type="domain" description="HTH rpiR-type" evidence="5">
    <location>
        <begin position="5"/>
        <end position="81"/>
    </location>
</feature>
<gene>
    <name evidence="6" type="ORF">caldi_06210</name>
</gene>
<dbReference type="GO" id="GO:0003700">
    <property type="term" value="F:DNA-binding transcription factor activity"/>
    <property type="evidence" value="ECO:0007669"/>
    <property type="project" value="InterPro"/>
</dbReference>
<dbReference type="InterPro" id="IPR035472">
    <property type="entry name" value="RpiR-like_SIS"/>
</dbReference>
<dbReference type="GO" id="GO:1901135">
    <property type="term" value="P:carbohydrate derivative metabolic process"/>
    <property type="evidence" value="ECO:0007669"/>
    <property type="project" value="InterPro"/>
</dbReference>
<keyword evidence="1" id="KW-0805">Transcription regulation</keyword>
<keyword evidence="3" id="KW-0804">Transcription</keyword>
<dbReference type="PANTHER" id="PTHR30514">
    <property type="entry name" value="GLUCOKINASE"/>
    <property type="match status" value="1"/>
</dbReference>
<dbReference type="InterPro" id="IPR009057">
    <property type="entry name" value="Homeodomain-like_sf"/>
</dbReference>
<dbReference type="InterPro" id="IPR001347">
    <property type="entry name" value="SIS_dom"/>
</dbReference>
<protein>
    <submittedName>
        <fullName evidence="6">RpiR family transcriptional regulator</fullName>
    </submittedName>
</protein>
<dbReference type="EMBL" id="AP025628">
    <property type="protein sequence ID" value="BDG59531.1"/>
    <property type="molecule type" value="Genomic_DNA"/>
</dbReference>
<dbReference type="PROSITE" id="PS51071">
    <property type="entry name" value="HTH_RPIR"/>
    <property type="match status" value="1"/>
</dbReference>
<dbReference type="CDD" id="cd05013">
    <property type="entry name" value="SIS_RpiR"/>
    <property type="match status" value="1"/>
</dbReference>
<dbReference type="SUPFAM" id="SSF46689">
    <property type="entry name" value="Homeodomain-like"/>
    <property type="match status" value="1"/>
</dbReference>
<dbReference type="PANTHER" id="PTHR30514:SF18">
    <property type="entry name" value="RPIR-FAMILY TRANSCRIPTIONAL REGULATOR"/>
    <property type="match status" value="1"/>
</dbReference>
<dbReference type="Pfam" id="PF01380">
    <property type="entry name" value="SIS"/>
    <property type="match status" value="1"/>
</dbReference>
<sequence>MPEGASLPERMQQAGPRLTPRQRQAAEWIARTFPQVAFLTAAQVAREAGVSEATVIRLAVALGYAGYPELQAAAREGLGRTLRTFSRQAADAQGPGGVLHRVLEQEAANIRGLRNHITEADFERAVNLLCEAEAIHVVGARSSRFLAQYLGFILRAMLGPMVHILDGGVGDAAPHVAGMGPGHVAVVFTFPRYTRTTVDIARAARRRGAAVVGITDSPLSPLVPHSTVAFTCPIDSGFTWDSYAAAFGLAGALLGAVSLGLRERVVRTLGRLEEALKDLDPFLGP</sequence>
<accession>A0AA35CLK0</accession>
<dbReference type="Proteomes" id="UP001163687">
    <property type="component" value="Chromosome"/>
</dbReference>
<keyword evidence="7" id="KW-1185">Reference proteome</keyword>
<dbReference type="Gene3D" id="1.10.10.10">
    <property type="entry name" value="Winged helix-like DNA-binding domain superfamily/Winged helix DNA-binding domain"/>
    <property type="match status" value="1"/>
</dbReference>
<organism evidence="6 7">
    <name type="scientific">Caldinitratiruptor microaerophilus</name>
    <dbReference type="NCBI Taxonomy" id="671077"/>
    <lineage>
        <taxon>Bacteria</taxon>
        <taxon>Bacillati</taxon>
        <taxon>Bacillota</taxon>
        <taxon>Clostridia</taxon>
        <taxon>Eubacteriales</taxon>
        <taxon>Symbiobacteriaceae</taxon>
        <taxon>Caldinitratiruptor</taxon>
    </lineage>
</organism>
<dbReference type="GO" id="GO:0097367">
    <property type="term" value="F:carbohydrate derivative binding"/>
    <property type="evidence" value="ECO:0007669"/>
    <property type="project" value="InterPro"/>
</dbReference>
<dbReference type="Pfam" id="PF01418">
    <property type="entry name" value="HTH_6"/>
    <property type="match status" value="1"/>
</dbReference>
<evidence type="ECO:0000256" key="4">
    <source>
        <dbReference type="SAM" id="Phobius"/>
    </source>
</evidence>
<reference evidence="6" key="1">
    <citation type="submission" date="2022-03" db="EMBL/GenBank/DDBJ databases">
        <title>Complete genome sequence of Caldinitratiruptor microaerophilus.</title>
        <authorList>
            <person name="Mukaiyama R."/>
            <person name="Nishiyama T."/>
            <person name="Ueda K."/>
        </authorList>
    </citation>
    <scope>NUCLEOTIDE SEQUENCE</scope>
    <source>
        <strain evidence="6">JCM 16183</strain>
    </source>
</reference>
<dbReference type="RefSeq" id="WP_264843652.1">
    <property type="nucleotide sequence ID" value="NZ_AP025628.1"/>
</dbReference>
<evidence type="ECO:0000313" key="7">
    <source>
        <dbReference type="Proteomes" id="UP001163687"/>
    </source>
</evidence>
<evidence type="ECO:0000256" key="3">
    <source>
        <dbReference type="ARBA" id="ARBA00023163"/>
    </source>
</evidence>
<feature type="transmembrane region" description="Helical" evidence="4">
    <location>
        <begin position="242"/>
        <end position="261"/>
    </location>
</feature>
<dbReference type="InterPro" id="IPR047640">
    <property type="entry name" value="RpiR-like"/>
</dbReference>
<name>A0AA35CLK0_9FIRM</name>
<evidence type="ECO:0000256" key="2">
    <source>
        <dbReference type="ARBA" id="ARBA00023125"/>
    </source>
</evidence>
<proteinExistence type="predicted"/>
<keyword evidence="4" id="KW-1133">Transmembrane helix</keyword>